<comment type="similarity">
    <text evidence="3">Belongs to the Nudix hydrolase family. NudC subfamily.</text>
</comment>
<dbReference type="CDD" id="cd03429">
    <property type="entry name" value="NUDIX_NADH_pyrophosphatase_Nudt13"/>
    <property type="match status" value="1"/>
</dbReference>
<comment type="cofactor">
    <cofactor evidence="2">
        <name>Zn(2+)</name>
        <dbReference type="ChEBI" id="CHEBI:29105"/>
    </cofactor>
</comment>
<dbReference type="GO" id="GO:0005829">
    <property type="term" value="C:cytosol"/>
    <property type="evidence" value="ECO:0007669"/>
    <property type="project" value="TreeGrafter"/>
</dbReference>
<evidence type="ECO:0000256" key="8">
    <source>
        <dbReference type="ARBA" id="ARBA00023027"/>
    </source>
</evidence>
<dbReference type="STRING" id="564137.SAMN04488238_101605"/>
<evidence type="ECO:0000256" key="5">
    <source>
        <dbReference type="ARBA" id="ARBA00022723"/>
    </source>
</evidence>
<evidence type="ECO:0000313" key="12">
    <source>
        <dbReference type="EMBL" id="SDW31065.1"/>
    </source>
</evidence>
<dbReference type="PANTHER" id="PTHR42904:SF6">
    <property type="entry name" value="NAD-CAPPED RNA HYDROLASE NUDT12"/>
    <property type="match status" value="1"/>
</dbReference>
<name>A0A1H2SHU6_9RHOB</name>
<organism evidence="12 13">
    <name type="scientific">Roseicitreum antarcticum</name>
    <dbReference type="NCBI Taxonomy" id="564137"/>
    <lineage>
        <taxon>Bacteria</taxon>
        <taxon>Pseudomonadati</taxon>
        <taxon>Pseudomonadota</taxon>
        <taxon>Alphaproteobacteria</taxon>
        <taxon>Rhodobacterales</taxon>
        <taxon>Paracoccaceae</taxon>
        <taxon>Roseicitreum</taxon>
    </lineage>
</organism>
<dbReference type="InterPro" id="IPR020476">
    <property type="entry name" value="Nudix_hydrolase"/>
</dbReference>
<sequence length="343" mass="37498">MKHAESVTFGGGWADRAAHFRGDPAAQSRLLADSRARILPLWRGKPLVCADERDALGWVSAEAEILGYHRGPLLFLGLHRPGHAAPGLSETDEQIRAGTQSDAHPVFAADVSAWEPDALDRGALAMFADATEQHHPSLPTNQRFAELRAAMTTLPPAEAAMAATARALFNWHLSHRFCAKCGQPSDVTMAGWQRTCPACGAHHFPRTDPVVIMLVTRGNNVLLGRSPGWPEGMYSLLAGFIEPGETMEAAVRREVWEETGVQVGDVGYLASQPWAFPNSLMFGAQADALSDAITLDDELEDALWLTREEMLRVHTGRHPDIRPARSGAIAHFLIDRWLADKLD</sequence>
<keyword evidence="7" id="KW-0460">Magnesium</keyword>
<proteinExistence type="inferred from homology"/>
<dbReference type="GO" id="GO:0046872">
    <property type="term" value="F:metal ion binding"/>
    <property type="evidence" value="ECO:0007669"/>
    <property type="project" value="UniProtKB-KW"/>
</dbReference>
<dbReference type="Proteomes" id="UP000198539">
    <property type="component" value="Unassembled WGS sequence"/>
</dbReference>
<dbReference type="RefSeq" id="WP_092885416.1">
    <property type="nucleotide sequence ID" value="NZ_CP061498.1"/>
</dbReference>
<dbReference type="InterPro" id="IPR050241">
    <property type="entry name" value="NAD-cap_RNA_hydrolase_NudC"/>
</dbReference>
<keyword evidence="13" id="KW-1185">Reference proteome</keyword>
<keyword evidence="8" id="KW-0520">NAD</keyword>
<dbReference type="AlphaFoldDB" id="A0A1H2SHU6"/>
<evidence type="ECO:0000256" key="6">
    <source>
        <dbReference type="ARBA" id="ARBA00022801"/>
    </source>
</evidence>
<dbReference type="Pfam" id="PF00293">
    <property type="entry name" value="NUDIX"/>
    <property type="match status" value="1"/>
</dbReference>
<evidence type="ECO:0000256" key="1">
    <source>
        <dbReference type="ARBA" id="ARBA00001946"/>
    </source>
</evidence>
<evidence type="ECO:0000256" key="4">
    <source>
        <dbReference type="ARBA" id="ARBA00012381"/>
    </source>
</evidence>
<dbReference type="GO" id="GO:0019677">
    <property type="term" value="P:NAD+ catabolic process"/>
    <property type="evidence" value="ECO:0007669"/>
    <property type="project" value="TreeGrafter"/>
</dbReference>
<evidence type="ECO:0000256" key="10">
    <source>
        <dbReference type="RuleBase" id="RU003476"/>
    </source>
</evidence>
<dbReference type="EC" id="3.6.1.22" evidence="4"/>
<evidence type="ECO:0000256" key="7">
    <source>
        <dbReference type="ARBA" id="ARBA00022842"/>
    </source>
</evidence>
<dbReference type="PROSITE" id="PS51462">
    <property type="entry name" value="NUDIX"/>
    <property type="match status" value="1"/>
</dbReference>
<dbReference type="InterPro" id="IPR020084">
    <property type="entry name" value="NUDIX_hydrolase_CS"/>
</dbReference>
<evidence type="ECO:0000256" key="3">
    <source>
        <dbReference type="ARBA" id="ARBA00009595"/>
    </source>
</evidence>
<keyword evidence="6 10" id="KW-0378">Hydrolase</keyword>
<dbReference type="NCBIfam" id="NF001299">
    <property type="entry name" value="PRK00241.1"/>
    <property type="match status" value="1"/>
</dbReference>
<comment type="catalytic activity">
    <reaction evidence="9">
        <text>a 5'-end NAD(+)-phospho-ribonucleoside in mRNA + H2O = a 5'-end phospho-adenosine-phospho-ribonucleoside in mRNA + beta-nicotinamide D-ribonucleotide + 2 H(+)</text>
        <dbReference type="Rhea" id="RHEA:60876"/>
        <dbReference type="Rhea" id="RHEA-COMP:15698"/>
        <dbReference type="Rhea" id="RHEA-COMP:15719"/>
        <dbReference type="ChEBI" id="CHEBI:14649"/>
        <dbReference type="ChEBI" id="CHEBI:15377"/>
        <dbReference type="ChEBI" id="CHEBI:15378"/>
        <dbReference type="ChEBI" id="CHEBI:144029"/>
        <dbReference type="ChEBI" id="CHEBI:144051"/>
    </reaction>
    <physiologicalReaction direction="left-to-right" evidence="9">
        <dbReference type="Rhea" id="RHEA:60877"/>
    </physiologicalReaction>
</comment>
<dbReference type="InterPro" id="IPR015375">
    <property type="entry name" value="NADH_PPase-like_N"/>
</dbReference>
<dbReference type="SUPFAM" id="SSF55811">
    <property type="entry name" value="Nudix"/>
    <property type="match status" value="1"/>
</dbReference>
<gene>
    <name evidence="12" type="ORF">SAMN04488238_101605</name>
</gene>
<keyword evidence="5" id="KW-0479">Metal-binding</keyword>
<dbReference type="InterPro" id="IPR049734">
    <property type="entry name" value="NudC-like_C"/>
</dbReference>
<dbReference type="Pfam" id="PF09296">
    <property type="entry name" value="NUDIX-like"/>
    <property type="match status" value="1"/>
</dbReference>
<protein>
    <recommendedName>
        <fullName evidence="4">NAD(+) diphosphatase</fullName>
        <ecNumber evidence="4">3.6.1.22</ecNumber>
    </recommendedName>
</protein>
<dbReference type="GO" id="GO:0035529">
    <property type="term" value="F:NADH pyrophosphatase activity"/>
    <property type="evidence" value="ECO:0007669"/>
    <property type="project" value="TreeGrafter"/>
</dbReference>
<dbReference type="InterPro" id="IPR015797">
    <property type="entry name" value="NUDIX_hydrolase-like_dom_sf"/>
</dbReference>
<comment type="cofactor">
    <cofactor evidence="1">
        <name>Mg(2+)</name>
        <dbReference type="ChEBI" id="CHEBI:18420"/>
    </cofactor>
</comment>
<evidence type="ECO:0000313" key="13">
    <source>
        <dbReference type="Proteomes" id="UP000198539"/>
    </source>
</evidence>
<dbReference type="PRINTS" id="PR00502">
    <property type="entry name" value="NUDIXFAMILY"/>
</dbReference>
<evidence type="ECO:0000256" key="9">
    <source>
        <dbReference type="ARBA" id="ARBA00023679"/>
    </source>
</evidence>
<dbReference type="InterPro" id="IPR000086">
    <property type="entry name" value="NUDIX_hydrolase_dom"/>
</dbReference>
<reference evidence="12 13" key="1">
    <citation type="submission" date="2016-10" db="EMBL/GenBank/DDBJ databases">
        <authorList>
            <person name="de Groot N.N."/>
        </authorList>
    </citation>
    <scope>NUCLEOTIDE SEQUENCE [LARGE SCALE GENOMIC DNA]</scope>
    <source>
        <strain evidence="12 13">CGMCC 1.8894</strain>
    </source>
</reference>
<dbReference type="PROSITE" id="PS00893">
    <property type="entry name" value="NUDIX_BOX"/>
    <property type="match status" value="1"/>
</dbReference>
<dbReference type="Gene3D" id="3.90.79.10">
    <property type="entry name" value="Nucleoside Triphosphate Pyrophosphohydrolase"/>
    <property type="match status" value="1"/>
</dbReference>
<feature type="domain" description="Nudix hydrolase" evidence="11">
    <location>
        <begin position="205"/>
        <end position="329"/>
    </location>
</feature>
<evidence type="ECO:0000256" key="2">
    <source>
        <dbReference type="ARBA" id="ARBA00001947"/>
    </source>
</evidence>
<dbReference type="InterPro" id="IPR015376">
    <property type="entry name" value="Znr_NADH_PPase"/>
</dbReference>
<dbReference type="Gene3D" id="3.90.79.20">
    <property type="match status" value="1"/>
</dbReference>
<evidence type="ECO:0000259" key="11">
    <source>
        <dbReference type="PROSITE" id="PS51462"/>
    </source>
</evidence>
<dbReference type="GO" id="GO:0006742">
    <property type="term" value="P:NADP+ catabolic process"/>
    <property type="evidence" value="ECO:0007669"/>
    <property type="project" value="TreeGrafter"/>
</dbReference>
<accession>A0A1H2SHU6</accession>
<dbReference type="OrthoDB" id="9791656at2"/>
<dbReference type="EMBL" id="FNOM01000001">
    <property type="protein sequence ID" value="SDW31065.1"/>
    <property type="molecule type" value="Genomic_DNA"/>
</dbReference>
<dbReference type="PANTHER" id="PTHR42904">
    <property type="entry name" value="NUDIX HYDROLASE, NUDC SUBFAMILY"/>
    <property type="match status" value="1"/>
</dbReference>
<dbReference type="Pfam" id="PF09297">
    <property type="entry name" value="Zn_ribbon_NUD"/>
    <property type="match status" value="1"/>
</dbReference>